<feature type="compositionally biased region" description="Basic and acidic residues" evidence="1">
    <location>
        <begin position="1036"/>
        <end position="1054"/>
    </location>
</feature>
<feature type="compositionally biased region" description="Low complexity" evidence="1">
    <location>
        <begin position="241"/>
        <end position="253"/>
    </location>
</feature>
<feature type="compositionally biased region" description="Low complexity" evidence="1">
    <location>
        <begin position="438"/>
        <end position="457"/>
    </location>
</feature>
<feature type="compositionally biased region" description="Basic and acidic residues" evidence="1">
    <location>
        <begin position="1019"/>
        <end position="1029"/>
    </location>
</feature>
<feature type="region of interest" description="Disordered" evidence="1">
    <location>
        <begin position="932"/>
        <end position="953"/>
    </location>
</feature>
<feature type="compositionally biased region" description="Pro residues" evidence="1">
    <location>
        <begin position="507"/>
        <end position="561"/>
    </location>
</feature>
<keyword evidence="2" id="KW-0732">Signal</keyword>
<keyword evidence="4" id="KW-1185">Reference proteome</keyword>
<feature type="compositionally biased region" description="Pro residues" evidence="1">
    <location>
        <begin position="610"/>
        <end position="625"/>
    </location>
</feature>
<evidence type="ECO:0000256" key="2">
    <source>
        <dbReference type="SAM" id="SignalP"/>
    </source>
</evidence>
<feature type="region of interest" description="Disordered" evidence="1">
    <location>
        <begin position="705"/>
        <end position="790"/>
    </location>
</feature>
<feature type="compositionally biased region" description="Low complexity" evidence="1">
    <location>
        <begin position="936"/>
        <end position="953"/>
    </location>
</feature>
<gene>
    <name evidence="3" type="primary">106090690</name>
</gene>
<feature type="region of interest" description="Disordered" evidence="1">
    <location>
        <begin position="420"/>
        <end position="573"/>
    </location>
</feature>
<feature type="compositionally biased region" description="Low complexity" evidence="1">
    <location>
        <begin position="677"/>
        <end position="689"/>
    </location>
</feature>
<proteinExistence type="predicted"/>
<feature type="compositionally biased region" description="Pro residues" evidence="1">
    <location>
        <begin position="111"/>
        <end position="145"/>
    </location>
</feature>
<accession>A0A1I8Q0R4</accession>
<feature type="compositionally biased region" description="Pro residues" evidence="1">
    <location>
        <begin position="154"/>
        <end position="169"/>
    </location>
</feature>
<feature type="compositionally biased region" description="Low complexity" evidence="1">
    <location>
        <begin position="562"/>
        <end position="573"/>
    </location>
</feature>
<evidence type="ECO:0000313" key="4">
    <source>
        <dbReference type="Proteomes" id="UP000095300"/>
    </source>
</evidence>
<feature type="region of interest" description="Disordered" evidence="1">
    <location>
        <begin position="899"/>
        <end position="919"/>
    </location>
</feature>
<feature type="compositionally biased region" description="Low complexity" evidence="1">
    <location>
        <begin position="729"/>
        <end position="745"/>
    </location>
</feature>
<feature type="compositionally biased region" description="Pro residues" evidence="1">
    <location>
        <begin position="754"/>
        <end position="766"/>
    </location>
</feature>
<protein>
    <recommendedName>
        <fullName evidence="5">Trithorax group protein osa</fullName>
    </recommendedName>
</protein>
<dbReference type="Proteomes" id="UP000095300">
    <property type="component" value="Unassembled WGS sequence"/>
</dbReference>
<feature type="signal peptide" evidence="2">
    <location>
        <begin position="1"/>
        <end position="18"/>
    </location>
</feature>
<reference evidence="3" key="1">
    <citation type="submission" date="2020-05" db="UniProtKB">
        <authorList>
            <consortium name="EnsemblMetazoa"/>
        </authorList>
    </citation>
    <scope>IDENTIFICATION</scope>
    <source>
        <strain evidence="3">USDA</strain>
    </source>
</reference>
<feature type="region of interest" description="Disordered" evidence="1">
    <location>
        <begin position="650"/>
        <end position="689"/>
    </location>
</feature>
<evidence type="ECO:0000313" key="3">
    <source>
        <dbReference type="EnsemblMetazoa" id="SCAU012796-PA"/>
    </source>
</evidence>
<dbReference type="EnsemblMetazoa" id="SCAU012796-RA">
    <property type="protein sequence ID" value="SCAU012796-PA"/>
    <property type="gene ID" value="SCAU012796"/>
</dbReference>
<feature type="compositionally biased region" description="Basic residues" evidence="1">
    <location>
        <begin position="718"/>
        <end position="728"/>
    </location>
</feature>
<sequence length="1054" mass="111440">MMYNIPLLILLLAYSAQAIQNQPAPSYGPPPQQQRFPHREYGVPQKMPFREYGPPALKYGPPKLNFIGGSGGGGGGGGGSSSGLHEQIKNYFGVPKPFYGPPHKPAQQYGPPKPQYGPPPPKPQYGPPKPQYGPPKPQYGPPPPQKIQHGPAPSYGPPKPQYGPPPPQALPLVQPAIAFKPEHEPASSYGPPPSGPLNQGPPKPGYGPPQSNYGPPQLPNFQKVPETTIILSSNQHHHHGQQQQQQQQEIQIQVDASGHTHSIAGSQAPFHTACDGWKPIPAPVGAYVENNHIDTQSGYSQVSQGFGHTGAASSFSATQTQYSAPGAGGNLNIGSGPGSGPGSSTITLGISGAGGNGVVDGLTDAQLVAVALQSGGFDGDNTIQQELPPQALPSTGPAGDFHHNLGISPLEAQALQLSLGSNDDSYSKPPADSYAPGSAHAAKFSSSSSSSSAHHASFGISGPAGNYGPPPPPPNGKYGPPPPPNGNYGPPPPPPHGNYGPPKGNYGPPPQPPKGNYGPPPLPPKGNYGPPPPPNGNYGPPPPQKPHGNYGPPPPPLPPPNGNYGPPNGNFAASAHSNSAAAFVQHHAEAGLGIQYGKQSGNVANFPPHHGAPPNKPVAFRPPVPQGLFETIGNTVQHLDQFGVKPSVQAPTYIPPAANEIPQTGPGNVDIEYGPPQQQQQQHHQQQQQQQVQLIIEQQLPAQQPAQVFVQQGQQQQHHQHHHHHHHQQQQQQQQIHHQQQQQQHNNAHIEYGVPPPQGLPPPPPIQIQQQYLPPTGPHQPFVSGPGGDVSFSSSAQATYENAFSATQYNHQIVHPQALPLQQQQQPRYHDCGHGPNLVGGGGAFNYQQQQQQQGESASITHSIPVAEQHSQFLTGPADSYGPPPSGLNEIDHEGYASQKSQVTALPDGTPTDGLPGLEGLNVLSAQQSHAIQLNSQNGKSSSQSQSYQVQFGGSASNHDEILSADLLQTVLNAVEQPQPQHQPLPANHKAEARSDIDVHEEAAEAEEDPNEPDVLKQASEKVEVKVKPDDEETPADVKELKPIVVKEENEAKH</sequence>
<feature type="compositionally biased region" description="Pro residues" evidence="1">
    <location>
        <begin position="190"/>
        <end position="207"/>
    </location>
</feature>
<evidence type="ECO:0000256" key="1">
    <source>
        <dbReference type="SAM" id="MobiDB-lite"/>
    </source>
</evidence>
<feature type="region of interest" description="Disordered" evidence="1">
    <location>
        <begin position="979"/>
        <end position="1054"/>
    </location>
</feature>
<dbReference type="KEGG" id="scac:106090690"/>
<dbReference type="VEuPathDB" id="VectorBase:SCAU012796"/>
<organism evidence="3 4">
    <name type="scientific">Stomoxys calcitrans</name>
    <name type="common">Stable fly</name>
    <name type="synonym">Conops calcitrans</name>
    <dbReference type="NCBI Taxonomy" id="35570"/>
    <lineage>
        <taxon>Eukaryota</taxon>
        <taxon>Metazoa</taxon>
        <taxon>Ecdysozoa</taxon>
        <taxon>Arthropoda</taxon>
        <taxon>Hexapoda</taxon>
        <taxon>Insecta</taxon>
        <taxon>Pterygota</taxon>
        <taxon>Neoptera</taxon>
        <taxon>Endopterygota</taxon>
        <taxon>Diptera</taxon>
        <taxon>Brachycera</taxon>
        <taxon>Muscomorpha</taxon>
        <taxon>Muscoidea</taxon>
        <taxon>Muscidae</taxon>
        <taxon>Stomoxys</taxon>
    </lineage>
</organism>
<feature type="compositionally biased region" description="Low complexity" evidence="1">
    <location>
        <begin position="497"/>
        <end position="506"/>
    </location>
</feature>
<name>A0A1I8Q0R4_STOCA</name>
<evidence type="ECO:0008006" key="5">
    <source>
        <dbReference type="Google" id="ProtNLM"/>
    </source>
</evidence>
<feature type="region of interest" description="Disordered" evidence="1">
    <location>
        <begin position="601"/>
        <end position="626"/>
    </location>
</feature>
<dbReference type="STRING" id="35570.A0A1I8Q0R4"/>
<feature type="region of interest" description="Disordered" evidence="1">
    <location>
        <begin position="92"/>
        <end position="256"/>
    </location>
</feature>
<feature type="region of interest" description="Disordered" evidence="1">
    <location>
        <begin position="380"/>
        <end position="405"/>
    </location>
</feature>
<feature type="compositionally biased region" description="Basic and acidic residues" evidence="1">
    <location>
        <begin position="989"/>
        <end position="1003"/>
    </location>
</feature>
<feature type="chain" id="PRO_5009327619" description="Trithorax group protein osa" evidence="2">
    <location>
        <begin position="19"/>
        <end position="1054"/>
    </location>
</feature>
<dbReference type="AlphaFoldDB" id="A0A1I8Q0R4"/>
<feature type="compositionally biased region" description="Pro residues" evidence="1">
    <location>
        <begin position="468"/>
        <end position="496"/>
    </location>
</feature>
<dbReference type="OrthoDB" id="8197069at2759"/>